<name>A0A191WJC7_9MICO</name>
<evidence type="ECO:0000256" key="5">
    <source>
        <dbReference type="SAM" id="MobiDB-lite"/>
    </source>
</evidence>
<evidence type="ECO:0000259" key="6">
    <source>
        <dbReference type="PROSITE" id="PS50977"/>
    </source>
</evidence>
<dbReference type="KEGG" id="agy:ATC03_17760"/>
<dbReference type="EMBL" id="CP013979">
    <property type="protein sequence ID" value="ANJ28274.1"/>
    <property type="molecule type" value="Genomic_DNA"/>
</dbReference>
<sequence>MTSSASPRRDARRNHERLLAEARTLFTERGIDAPLDELATRAGVGPGTVYRHFANRDALIRELYDAGIGDLQGLAPGILGAETGWRSIELYLERLAEWLAASPYVPAVLRRMAELDPTYKPGAEFAEAIAVMVARAQEEGSLRTDVTAVDLSVLVDMLGSLGQYGGAYLPFWRRQLTIVLDGLRARPDNTPVPGVGQEFGEFHDMSHAKGPTQAGPATPDSPGSPLSLVE</sequence>
<evidence type="ECO:0000256" key="2">
    <source>
        <dbReference type="ARBA" id="ARBA00023125"/>
    </source>
</evidence>
<dbReference type="InterPro" id="IPR036271">
    <property type="entry name" value="Tet_transcr_reg_TetR-rel_C_sf"/>
</dbReference>
<keyword evidence="8" id="KW-1185">Reference proteome</keyword>
<reference evidence="8" key="2">
    <citation type="submission" date="2016-01" db="EMBL/GenBank/DDBJ databases">
        <title>Complete genome sequence of Agromyces aureus AR33T and comparison with related organisms.</title>
        <authorList>
            <person name="Corretto E."/>
            <person name="Antonielli L."/>
            <person name="Sessitsch A."/>
            <person name="Brader G."/>
        </authorList>
    </citation>
    <scope>NUCLEOTIDE SEQUENCE [LARGE SCALE GENOMIC DNA]</scope>
    <source>
        <strain evidence="8">AR33</strain>
    </source>
</reference>
<dbReference type="STRING" id="453304.ATC03_17760"/>
<keyword evidence="3" id="KW-0804">Transcription</keyword>
<dbReference type="GO" id="GO:0000976">
    <property type="term" value="F:transcription cis-regulatory region binding"/>
    <property type="evidence" value="ECO:0007669"/>
    <property type="project" value="TreeGrafter"/>
</dbReference>
<feature type="DNA-binding region" description="H-T-H motif" evidence="4">
    <location>
        <begin position="34"/>
        <end position="53"/>
    </location>
</feature>
<accession>A0A191WJC7</accession>
<keyword evidence="2 4" id="KW-0238">DNA-binding</keyword>
<dbReference type="Pfam" id="PF21597">
    <property type="entry name" value="TetR_C_43"/>
    <property type="match status" value="1"/>
</dbReference>
<keyword evidence="1" id="KW-0805">Transcription regulation</keyword>
<dbReference type="AlphaFoldDB" id="A0A191WJC7"/>
<dbReference type="SUPFAM" id="SSF46689">
    <property type="entry name" value="Homeodomain-like"/>
    <property type="match status" value="1"/>
</dbReference>
<organism evidence="7 8">
    <name type="scientific">Agromyces aureus</name>
    <dbReference type="NCBI Taxonomy" id="453304"/>
    <lineage>
        <taxon>Bacteria</taxon>
        <taxon>Bacillati</taxon>
        <taxon>Actinomycetota</taxon>
        <taxon>Actinomycetes</taxon>
        <taxon>Micrococcales</taxon>
        <taxon>Microbacteriaceae</taxon>
        <taxon>Agromyces</taxon>
    </lineage>
</organism>
<dbReference type="SUPFAM" id="SSF48498">
    <property type="entry name" value="Tetracyclin repressor-like, C-terminal domain"/>
    <property type="match status" value="1"/>
</dbReference>
<feature type="region of interest" description="Disordered" evidence="5">
    <location>
        <begin position="203"/>
        <end position="230"/>
    </location>
</feature>
<dbReference type="Gene3D" id="1.10.357.10">
    <property type="entry name" value="Tetracycline Repressor, domain 2"/>
    <property type="match status" value="1"/>
</dbReference>
<dbReference type="InterPro" id="IPR049445">
    <property type="entry name" value="TetR_SbtR-like_C"/>
</dbReference>
<dbReference type="Pfam" id="PF00440">
    <property type="entry name" value="TetR_N"/>
    <property type="match status" value="1"/>
</dbReference>
<protein>
    <recommendedName>
        <fullName evidence="6">HTH tetR-type domain-containing protein</fullName>
    </recommendedName>
</protein>
<evidence type="ECO:0000313" key="8">
    <source>
        <dbReference type="Proteomes" id="UP000078437"/>
    </source>
</evidence>
<dbReference type="InterPro" id="IPR009057">
    <property type="entry name" value="Homeodomain-like_sf"/>
</dbReference>
<feature type="domain" description="HTH tetR-type" evidence="6">
    <location>
        <begin position="12"/>
        <end position="71"/>
    </location>
</feature>
<dbReference type="Proteomes" id="UP000078437">
    <property type="component" value="Chromosome"/>
</dbReference>
<proteinExistence type="predicted"/>
<dbReference type="PANTHER" id="PTHR30055:SF234">
    <property type="entry name" value="HTH-TYPE TRANSCRIPTIONAL REGULATOR BETI"/>
    <property type="match status" value="1"/>
</dbReference>
<dbReference type="InterPro" id="IPR050109">
    <property type="entry name" value="HTH-type_TetR-like_transc_reg"/>
</dbReference>
<evidence type="ECO:0000256" key="3">
    <source>
        <dbReference type="ARBA" id="ARBA00023163"/>
    </source>
</evidence>
<evidence type="ECO:0000256" key="4">
    <source>
        <dbReference type="PROSITE-ProRule" id="PRU00335"/>
    </source>
</evidence>
<dbReference type="RefSeq" id="WP_067880056.1">
    <property type="nucleotide sequence ID" value="NZ_CP013979.1"/>
</dbReference>
<dbReference type="PANTHER" id="PTHR30055">
    <property type="entry name" value="HTH-TYPE TRANSCRIPTIONAL REGULATOR RUTR"/>
    <property type="match status" value="1"/>
</dbReference>
<dbReference type="PRINTS" id="PR00455">
    <property type="entry name" value="HTHTETR"/>
</dbReference>
<reference evidence="7 8" key="1">
    <citation type="journal article" date="2016" name="Int. J. Syst. Evol. Microbiol.">
        <title>Agromyces aureus sp. nov., isolated from the rhizosphere of Salix caprea L. grown in a heavy-metal-contaminated soil.</title>
        <authorList>
            <person name="Corretto E."/>
            <person name="Antonielli L."/>
            <person name="Sessitsch A."/>
            <person name="Compant S."/>
            <person name="Gorfer M."/>
            <person name="Kuffner M."/>
            <person name="Brader G."/>
        </authorList>
    </citation>
    <scope>NUCLEOTIDE SEQUENCE [LARGE SCALE GENOMIC DNA]</scope>
    <source>
        <strain evidence="7 8">AR33</strain>
    </source>
</reference>
<gene>
    <name evidence="7" type="ORF">ATC03_17760</name>
</gene>
<dbReference type="GO" id="GO:0003700">
    <property type="term" value="F:DNA-binding transcription factor activity"/>
    <property type="evidence" value="ECO:0007669"/>
    <property type="project" value="TreeGrafter"/>
</dbReference>
<dbReference type="InterPro" id="IPR001647">
    <property type="entry name" value="HTH_TetR"/>
</dbReference>
<evidence type="ECO:0000256" key="1">
    <source>
        <dbReference type="ARBA" id="ARBA00023015"/>
    </source>
</evidence>
<dbReference type="PROSITE" id="PS50977">
    <property type="entry name" value="HTH_TETR_2"/>
    <property type="match status" value="1"/>
</dbReference>
<evidence type="ECO:0000313" key="7">
    <source>
        <dbReference type="EMBL" id="ANJ28274.1"/>
    </source>
</evidence>